<evidence type="ECO:0000256" key="4">
    <source>
        <dbReference type="ARBA" id="ARBA00022741"/>
    </source>
</evidence>
<comment type="similarity">
    <text evidence="1">Belongs to the ATP-dependent AMP-binding enzyme family.</text>
</comment>
<dbReference type="InterPro" id="IPR025110">
    <property type="entry name" value="AMP-bd_C"/>
</dbReference>
<dbReference type="SUPFAM" id="SSF56801">
    <property type="entry name" value="Acetyl-CoA synthetase-like"/>
    <property type="match status" value="1"/>
</dbReference>
<dbReference type="GO" id="GO:0006744">
    <property type="term" value="P:ubiquinone biosynthetic process"/>
    <property type="evidence" value="ECO:0007669"/>
    <property type="project" value="TreeGrafter"/>
</dbReference>
<dbReference type="PANTHER" id="PTHR24096">
    <property type="entry name" value="LONG-CHAIN-FATTY-ACID--COA LIGASE"/>
    <property type="match status" value="1"/>
</dbReference>
<dbReference type="FunFam" id="3.30.300.30:FF:000007">
    <property type="entry name" value="4-coumarate--CoA ligase 2"/>
    <property type="match status" value="1"/>
</dbReference>
<reference evidence="10 11" key="1">
    <citation type="submission" date="2021-07" db="EMBL/GenBank/DDBJ databases">
        <title>The Aristolochia fimbriata genome: insights into angiosperm evolution, floral development and chemical biosynthesis.</title>
        <authorList>
            <person name="Jiao Y."/>
        </authorList>
    </citation>
    <scope>NUCLEOTIDE SEQUENCE [LARGE SCALE GENOMIC DNA]</scope>
    <source>
        <strain evidence="10">IBCAS-2021</strain>
        <tissue evidence="10">Leaf</tissue>
    </source>
</reference>
<feature type="transmembrane region" description="Helical" evidence="7">
    <location>
        <begin position="116"/>
        <end position="141"/>
    </location>
</feature>
<dbReference type="GO" id="GO:0016207">
    <property type="term" value="F:4-coumarate-CoA ligase activity"/>
    <property type="evidence" value="ECO:0007669"/>
    <property type="project" value="UniProtKB-EC"/>
</dbReference>
<evidence type="ECO:0000256" key="3">
    <source>
        <dbReference type="ARBA" id="ARBA00022598"/>
    </source>
</evidence>
<dbReference type="FunFam" id="3.40.50.12780:FF:000003">
    <property type="entry name" value="Long-chain-fatty-acid--CoA ligase FadD"/>
    <property type="match status" value="1"/>
</dbReference>
<dbReference type="Gene3D" id="3.40.50.12780">
    <property type="entry name" value="N-terminal domain of ligase-like"/>
    <property type="match status" value="1"/>
</dbReference>
<evidence type="ECO:0000256" key="6">
    <source>
        <dbReference type="ARBA" id="ARBA00034252"/>
    </source>
</evidence>
<comment type="caution">
    <text evidence="10">The sequence shown here is derived from an EMBL/GenBank/DDBJ whole genome shotgun (WGS) entry which is preliminary data.</text>
</comment>
<proteinExistence type="inferred from homology"/>
<keyword evidence="3" id="KW-0436">Ligase</keyword>
<keyword evidence="7" id="KW-0812">Transmembrane</keyword>
<dbReference type="GO" id="GO:0005777">
    <property type="term" value="C:peroxisome"/>
    <property type="evidence" value="ECO:0007669"/>
    <property type="project" value="TreeGrafter"/>
</dbReference>
<evidence type="ECO:0000256" key="1">
    <source>
        <dbReference type="ARBA" id="ARBA00006432"/>
    </source>
</evidence>
<dbReference type="PANTHER" id="PTHR24096:SF149">
    <property type="entry name" value="AMP-BINDING DOMAIN-CONTAINING PROTEIN-RELATED"/>
    <property type="match status" value="1"/>
</dbReference>
<dbReference type="AlphaFoldDB" id="A0AAV7F0I1"/>
<dbReference type="PROSITE" id="PS00455">
    <property type="entry name" value="AMP_BINDING"/>
    <property type="match status" value="1"/>
</dbReference>
<feature type="domain" description="AMP-dependent synthetase/ligase" evidence="8">
    <location>
        <begin position="75"/>
        <end position="437"/>
    </location>
</feature>
<dbReference type="InterPro" id="IPR000873">
    <property type="entry name" value="AMP-dep_synth/lig_dom"/>
</dbReference>
<evidence type="ECO:0000259" key="9">
    <source>
        <dbReference type="Pfam" id="PF13193"/>
    </source>
</evidence>
<dbReference type="EMBL" id="JAINDJ010000003">
    <property type="protein sequence ID" value="KAG9454409.1"/>
    <property type="molecule type" value="Genomic_DNA"/>
</dbReference>
<sequence>MANAAKVSCHSRNEVFEQTQMANVAIQDEVSDVSGAKTSRWFSPETGIHTSKHENVQLPEDPVMDVVSFILSNNHSGVLALVDATSGASISYAELPEMIKSVAAGLHQIGVSRGQVVLILLPNSIYFPVIFLAVLSIGAIATPMNPLSTSSEIKRQVKNSGVVVSFTVRAYLDKVEKTGVESILVPEEFDSSSRSPEFSIFDKLLACSPRLVPRRNIMQRDTAALLYSSGTSGVSKGVVLTHANLIAMVKLFVQFEASQYDYPSWETVTLASLPMFHVYGLSLFSLGLLSTGSTVVVMKRFNEAEMVRTIEKYGVTHFPLVPPLLTALTRVKGSDRYHMRCLKQVSCGAAPVSMNAIQEFLEKFPHVDFIQGYGMTETAAVGTRGFNSKRFKNYTSVGLLAPNMEAKVVDLKTGSSLPPCNSGELWLRGPSIMQGYLNNSHATSLTVNQDGWLHTGDIGFFDQDGFLYLTDRLKEIIKYKGFQVAPAELESVIISHPDVTDVAVTAIKNQEAGEIPAAFVVRRPGSKISSNDVIDYVSQQVSPYKKVRQVVFVNYIPRSAAGKILRRQLRNGGSSKL</sequence>
<evidence type="ECO:0000259" key="8">
    <source>
        <dbReference type="Pfam" id="PF00501"/>
    </source>
</evidence>
<dbReference type="GO" id="GO:0005524">
    <property type="term" value="F:ATP binding"/>
    <property type="evidence" value="ECO:0007669"/>
    <property type="project" value="UniProtKB-KW"/>
</dbReference>
<keyword evidence="11" id="KW-1185">Reference proteome</keyword>
<evidence type="ECO:0000313" key="10">
    <source>
        <dbReference type="EMBL" id="KAG9454409.1"/>
    </source>
</evidence>
<dbReference type="InterPro" id="IPR045851">
    <property type="entry name" value="AMP-bd_C_sf"/>
</dbReference>
<evidence type="ECO:0000256" key="2">
    <source>
        <dbReference type="ARBA" id="ARBA00012959"/>
    </source>
</evidence>
<dbReference type="Proteomes" id="UP000825729">
    <property type="component" value="Unassembled WGS sequence"/>
</dbReference>
<dbReference type="InterPro" id="IPR042099">
    <property type="entry name" value="ANL_N_sf"/>
</dbReference>
<dbReference type="Gene3D" id="3.30.300.30">
    <property type="match status" value="1"/>
</dbReference>
<protein>
    <recommendedName>
        <fullName evidence="2">4-coumarate--CoA ligase</fullName>
        <ecNumber evidence="2">6.2.1.12</ecNumber>
    </recommendedName>
</protein>
<evidence type="ECO:0000256" key="7">
    <source>
        <dbReference type="SAM" id="Phobius"/>
    </source>
</evidence>
<evidence type="ECO:0000313" key="11">
    <source>
        <dbReference type="Proteomes" id="UP000825729"/>
    </source>
</evidence>
<keyword evidence="4" id="KW-0547">Nucleotide-binding</keyword>
<dbReference type="Pfam" id="PF13193">
    <property type="entry name" value="AMP-binding_C"/>
    <property type="match status" value="1"/>
</dbReference>
<accession>A0AAV7F0I1</accession>
<feature type="domain" description="AMP-binding enzyme C-terminal" evidence="9">
    <location>
        <begin position="488"/>
        <end position="563"/>
    </location>
</feature>
<organism evidence="10 11">
    <name type="scientific">Aristolochia fimbriata</name>
    <name type="common">White veined hardy Dutchman's pipe vine</name>
    <dbReference type="NCBI Taxonomy" id="158543"/>
    <lineage>
        <taxon>Eukaryota</taxon>
        <taxon>Viridiplantae</taxon>
        <taxon>Streptophyta</taxon>
        <taxon>Embryophyta</taxon>
        <taxon>Tracheophyta</taxon>
        <taxon>Spermatophyta</taxon>
        <taxon>Magnoliopsida</taxon>
        <taxon>Magnoliidae</taxon>
        <taxon>Piperales</taxon>
        <taxon>Aristolochiaceae</taxon>
        <taxon>Aristolochia</taxon>
    </lineage>
</organism>
<dbReference type="CDD" id="cd05904">
    <property type="entry name" value="4CL"/>
    <property type="match status" value="1"/>
</dbReference>
<name>A0AAV7F0I1_ARIFI</name>
<comment type="catalytic activity">
    <reaction evidence="6">
        <text>(E)-4-coumarate + ATP + CoA = (E)-4-coumaroyl-CoA + AMP + diphosphate</text>
        <dbReference type="Rhea" id="RHEA:19641"/>
        <dbReference type="ChEBI" id="CHEBI:12876"/>
        <dbReference type="ChEBI" id="CHEBI:30616"/>
        <dbReference type="ChEBI" id="CHEBI:33019"/>
        <dbReference type="ChEBI" id="CHEBI:57287"/>
        <dbReference type="ChEBI" id="CHEBI:85008"/>
        <dbReference type="ChEBI" id="CHEBI:456215"/>
        <dbReference type="EC" id="6.2.1.12"/>
    </reaction>
    <physiologicalReaction direction="left-to-right" evidence="6">
        <dbReference type="Rhea" id="RHEA:19642"/>
    </physiologicalReaction>
</comment>
<keyword evidence="5" id="KW-0067">ATP-binding</keyword>
<dbReference type="Pfam" id="PF00501">
    <property type="entry name" value="AMP-binding"/>
    <property type="match status" value="1"/>
</dbReference>
<dbReference type="EC" id="6.2.1.12" evidence="2"/>
<dbReference type="InterPro" id="IPR020845">
    <property type="entry name" value="AMP-binding_CS"/>
</dbReference>
<keyword evidence="7" id="KW-1133">Transmembrane helix</keyword>
<keyword evidence="7" id="KW-0472">Membrane</keyword>
<gene>
    <name evidence="10" type="ORF">H6P81_007313</name>
</gene>
<evidence type="ECO:0000256" key="5">
    <source>
        <dbReference type="ARBA" id="ARBA00022840"/>
    </source>
</evidence>